<evidence type="ECO:0000313" key="6">
    <source>
        <dbReference type="Proteomes" id="UP000826234"/>
    </source>
</evidence>
<dbReference type="PRINTS" id="PR00452">
    <property type="entry name" value="SH3DOMAIN"/>
</dbReference>
<keyword evidence="6" id="KW-1185">Reference proteome</keyword>
<keyword evidence="1 2" id="KW-0728">SH3 domain</keyword>
<evidence type="ECO:0000256" key="3">
    <source>
        <dbReference type="SAM" id="MobiDB-lite"/>
    </source>
</evidence>
<dbReference type="PANTHER" id="PTHR44499">
    <property type="entry name" value="JOUBERIN"/>
    <property type="match status" value="1"/>
</dbReference>
<dbReference type="InterPro" id="IPR001452">
    <property type="entry name" value="SH3_domain"/>
</dbReference>
<dbReference type="PROSITE" id="PS50002">
    <property type="entry name" value="SH3"/>
    <property type="match status" value="1"/>
</dbReference>
<comment type="caution">
    <text evidence="5">The sequence shown here is derived from an EMBL/GenBank/DDBJ whole genome shotgun (WGS) entry which is preliminary data.</text>
</comment>
<accession>A0ABQ7SY29</accession>
<sequence length="195" mass="21550">MASCGKGDSGAIPVQETVMALYDYTAHRSDELTIHCRDIIRVLYKDNDNWWFGSLANGQQGYFPASYVIGETQYEEQLSLGLAEDSTPFLSSELAGGASPAVPEMSAVINKSGDQRFISENDTDYLATQGAKRKTKKKAIQMEEKEYKACDNFPSNAVEDETKKNMMVKKKKRSAKTTNESGISNDAFQLDSSNT</sequence>
<organism evidence="5 6">
    <name type="scientific">Phrynosoma platyrhinos</name>
    <name type="common">Desert horned lizard</name>
    <dbReference type="NCBI Taxonomy" id="52577"/>
    <lineage>
        <taxon>Eukaryota</taxon>
        <taxon>Metazoa</taxon>
        <taxon>Chordata</taxon>
        <taxon>Craniata</taxon>
        <taxon>Vertebrata</taxon>
        <taxon>Euteleostomi</taxon>
        <taxon>Lepidosauria</taxon>
        <taxon>Squamata</taxon>
        <taxon>Bifurcata</taxon>
        <taxon>Unidentata</taxon>
        <taxon>Episquamata</taxon>
        <taxon>Toxicofera</taxon>
        <taxon>Iguania</taxon>
        <taxon>Phrynosomatidae</taxon>
        <taxon>Phrynosomatinae</taxon>
        <taxon>Phrynosoma</taxon>
    </lineage>
</organism>
<evidence type="ECO:0000256" key="1">
    <source>
        <dbReference type="ARBA" id="ARBA00022443"/>
    </source>
</evidence>
<dbReference type="SMART" id="SM00326">
    <property type="entry name" value="SH3"/>
    <property type="match status" value="1"/>
</dbReference>
<feature type="compositionally biased region" description="Polar residues" evidence="3">
    <location>
        <begin position="176"/>
        <end position="195"/>
    </location>
</feature>
<feature type="region of interest" description="Disordered" evidence="3">
    <location>
        <begin position="161"/>
        <end position="195"/>
    </location>
</feature>
<evidence type="ECO:0000313" key="5">
    <source>
        <dbReference type="EMBL" id="KAH0622319.1"/>
    </source>
</evidence>
<dbReference type="Proteomes" id="UP000826234">
    <property type="component" value="Unassembled WGS sequence"/>
</dbReference>
<gene>
    <name evidence="5" type="ORF">JD844_024512</name>
</gene>
<feature type="domain" description="SH3" evidence="4">
    <location>
        <begin position="13"/>
        <end position="73"/>
    </location>
</feature>
<dbReference type="CDD" id="cd11812">
    <property type="entry name" value="SH3_AHI-1"/>
    <property type="match status" value="1"/>
</dbReference>
<evidence type="ECO:0000256" key="2">
    <source>
        <dbReference type="PROSITE-ProRule" id="PRU00192"/>
    </source>
</evidence>
<protein>
    <recommendedName>
        <fullName evidence="4">SH3 domain-containing protein</fullName>
    </recommendedName>
</protein>
<dbReference type="InterPro" id="IPR036028">
    <property type="entry name" value="SH3-like_dom_sf"/>
</dbReference>
<dbReference type="PANTHER" id="PTHR44499:SF1">
    <property type="entry name" value="JOUBERIN"/>
    <property type="match status" value="1"/>
</dbReference>
<dbReference type="InterPro" id="IPR035832">
    <property type="entry name" value="AHI1_SH3"/>
</dbReference>
<feature type="compositionally biased region" description="Basic residues" evidence="3">
    <location>
        <begin position="166"/>
        <end position="175"/>
    </location>
</feature>
<reference evidence="5 6" key="1">
    <citation type="journal article" date="2022" name="Gigascience">
        <title>A chromosome-level genome assembly and annotation of the desert horned lizard, Phrynosoma platyrhinos, provides insight into chromosomal rearrangements among reptiles.</title>
        <authorList>
            <person name="Koochekian N."/>
            <person name="Ascanio A."/>
            <person name="Farleigh K."/>
            <person name="Card D.C."/>
            <person name="Schield D.R."/>
            <person name="Castoe T.A."/>
            <person name="Jezkova T."/>
        </authorList>
    </citation>
    <scope>NUCLEOTIDE SEQUENCE [LARGE SCALE GENOMIC DNA]</scope>
    <source>
        <strain evidence="5">NK-2021</strain>
    </source>
</reference>
<dbReference type="Pfam" id="PF00018">
    <property type="entry name" value="SH3_1"/>
    <property type="match status" value="1"/>
</dbReference>
<dbReference type="Gene3D" id="2.30.30.40">
    <property type="entry name" value="SH3 Domains"/>
    <property type="match status" value="1"/>
</dbReference>
<dbReference type="EMBL" id="JAIPUX010003289">
    <property type="protein sequence ID" value="KAH0622319.1"/>
    <property type="molecule type" value="Genomic_DNA"/>
</dbReference>
<dbReference type="SUPFAM" id="SSF50044">
    <property type="entry name" value="SH3-domain"/>
    <property type="match status" value="1"/>
</dbReference>
<evidence type="ECO:0000259" key="4">
    <source>
        <dbReference type="PROSITE" id="PS50002"/>
    </source>
</evidence>
<proteinExistence type="predicted"/>
<dbReference type="InterPro" id="IPR052803">
    <property type="entry name" value="Cilium-Associated_Jouberin"/>
</dbReference>
<name>A0ABQ7SY29_PHRPL</name>